<proteinExistence type="predicted"/>
<name>A0A248KJE9_9ENTR</name>
<dbReference type="EMBL" id="CP022114">
    <property type="protein sequence ID" value="ASG63945.1"/>
    <property type="molecule type" value="Genomic_DNA"/>
</dbReference>
<organism evidence="1 2">
    <name type="scientific">Kluyvera genomosp. 3</name>
    <dbReference type="NCBI Taxonomy" id="2774055"/>
    <lineage>
        <taxon>Bacteria</taxon>
        <taxon>Pseudomonadati</taxon>
        <taxon>Pseudomonadota</taxon>
        <taxon>Gammaproteobacteria</taxon>
        <taxon>Enterobacterales</taxon>
        <taxon>Enterobacteriaceae</taxon>
        <taxon>Kluyvera</taxon>
    </lineage>
</organism>
<evidence type="ECO:0000313" key="1">
    <source>
        <dbReference type="EMBL" id="ASG63945.1"/>
    </source>
</evidence>
<gene>
    <name evidence="1" type="ORF">CEW81_18325</name>
</gene>
<evidence type="ECO:0000313" key="2">
    <source>
        <dbReference type="Proteomes" id="UP000197098"/>
    </source>
</evidence>
<sequence>MSLTGNAMSGEIGLIDQLMRAGGSIFQTGAKMASTGRRISSKQDCLSNISIRKISITTAKTT</sequence>
<dbReference type="Proteomes" id="UP000197098">
    <property type="component" value="Chromosome"/>
</dbReference>
<protein>
    <submittedName>
        <fullName evidence="1">Uncharacterized protein</fullName>
    </submittedName>
</protein>
<reference evidence="1 2" key="1">
    <citation type="submission" date="2017-06" db="EMBL/GenBank/DDBJ databases">
        <title>Origin of plasmid-mediated fosfomycin resistance gene fosA3.</title>
        <authorList>
            <person name="Ito R."/>
            <person name="Pacey M.P."/>
            <person name="Doi Y."/>
        </authorList>
    </citation>
    <scope>NUCLEOTIDE SEQUENCE [LARGE SCALE GENOMIC DNA]</scope>
    <source>
        <strain evidence="1 2">YDC799</strain>
    </source>
</reference>
<dbReference type="AlphaFoldDB" id="A0A248KJE9"/>
<accession>A0A248KJE9</accession>